<protein>
    <submittedName>
        <fullName evidence="1">Uncharacterized protein</fullName>
    </submittedName>
</protein>
<organism evidence="1">
    <name type="scientific">marine metagenome</name>
    <dbReference type="NCBI Taxonomy" id="408172"/>
    <lineage>
        <taxon>unclassified sequences</taxon>
        <taxon>metagenomes</taxon>
        <taxon>ecological metagenomes</taxon>
    </lineage>
</organism>
<gene>
    <name evidence="1" type="ORF">METZ01_LOCUS178108</name>
</gene>
<dbReference type="EMBL" id="UINC01034428">
    <property type="protein sequence ID" value="SVB25254.1"/>
    <property type="molecule type" value="Genomic_DNA"/>
</dbReference>
<name>A0A382CHD7_9ZZZZ</name>
<dbReference type="AlphaFoldDB" id="A0A382CHD7"/>
<sequence length="46" mass="5299">GLDINDVENWPVEKINWVPQELKESVGRALTNRFNNFKVNLENNSG</sequence>
<feature type="non-terminal residue" evidence="1">
    <location>
        <position position="1"/>
    </location>
</feature>
<accession>A0A382CHD7</accession>
<proteinExistence type="predicted"/>
<evidence type="ECO:0000313" key="1">
    <source>
        <dbReference type="EMBL" id="SVB25254.1"/>
    </source>
</evidence>
<reference evidence="1" key="1">
    <citation type="submission" date="2018-05" db="EMBL/GenBank/DDBJ databases">
        <authorList>
            <person name="Lanie J.A."/>
            <person name="Ng W.-L."/>
            <person name="Kazmierczak K.M."/>
            <person name="Andrzejewski T.M."/>
            <person name="Davidsen T.M."/>
            <person name="Wayne K.J."/>
            <person name="Tettelin H."/>
            <person name="Glass J.I."/>
            <person name="Rusch D."/>
            <person name="Podicherti R."/>
            <person name="Tsui H.-C.T."/>
            <person name="Winkler M.E."/>
        </authorList>
    </citation>
    <scope>NUCLEOTIDE SEQUENCE</scope>
</reference>